<reference evidence="2 3" key="1">
    <citation type="submission" date="2022-01" db="EMBL/GenBank/DDBJ databases">
        <title>A chromosomal length assembly of Cordylochernes scorpioides.</title>
        <authorList>
            <person name="Zeh D."/>
            <person name="Zeh J."/>
        </authorList>
    </citation>
    <scope>NUCLEOTIDE SEQUENCE [LARGE SCALE GENOMIC DNA]</scope>
    <source>
        <strain evidence="2">IN4F17</strain>
        <tissue evidence="2">Whole Body</tissue>
    </source>
</reference>
<feature type="region of interest" description="Disordered" evidence="1">
    <location>
        <begin position="1"/>
        <end position="34"/>
    </location>
</feature>
<sequence>MDETWAHHFTPESKQQSMQWRHFGSPPPKKAKTVPISREGYEPFKNTIQRRNAFFTCVQKERQGIMEFVTELKHLAQECEFENLTESLIRDRLIIGILDREMKGKLLEDPQFTLPRAISIGYDFRVNMLTSSIVE</sequence>
<feature type="compositionally biased region" description="Basic and acidic residues" evidence="1">
    <location>
        <begin position="1"/>
        <end position="11"/>
    </location>
</feature>
<dbReference type="Proteomes" id="UP001235939">
    <property type="component" value="Chromosome 10"/>
</dbReference>
<keyword evidence="3" id="KW-1185">Reference proteome</keyword>
<evidence type="ECO:0008006" key="4">
    <source>
        <dbReference type="Google" id="ProtNLM"/>
    </source>
</evidence>
<protein>
    <recommendedName>
        <fullName evidence="4">Retrotransposon gag domain-containing protein</fullName>
    </recommendedName>
</protein>
<dbReference type="PANTHER" id="PTHR33198">
    <property type="entry name" value="ANK_REP_REGION DOMAIN-CONTAINING PROTEIN-RELATED"/>
    <property type="match status" value="1"/>
</dbReference>
<proteinExistence type="predicted"/>
<name>A0ABY6KZ00_9ARAC</name>
<organism evidence="2 3">
    <name type="scientific">Cordylochernes scorpioides</name>
    <dbReference type="NCBI Taxonomy" id="51811"/>
    <lineage>
        <taxon>Eukaryota</taxon>
        <taxon>Metazoa</taxon>
        <taxon>Ecdysozoa</taxon>
        <taxon>Arthropoda</taxon>
        <taxon>Chelicerata</taxon>
        <taxon>Arachnida</taxon>
        <taxon>Pseudoscorpiones</taxon>
        <taxon>Cheliferoidea</taxon>
        <taxon>Chernetidae</taxon>
        <taxon>Cordylochernes</taxon>
    </lineage>
</organism>
<evidence type="ECO:0000313" key="3">
    <source>
        <dbReference type="Proteomes" id="UP001235939"/>
    </source>
</evidence>
<evidence type="ECO:0000313" key="2">
    <source>
        <dbReference type="EMBL" id="UYV72785.1"/>
    </source>
</evidence>
<evidence type="ECO:0000256" key="1">
    <source>
        <dbReference type="SAM" id="MobiDB-lite"/>
    </source>
</evidence>
<dbReference type="EMBL" id="CP092872">
    <property type="protein sequence ID" value="UYV72785.1"/>
    <property type="molecule type" value="Genomic_DNA"/>
</dbReference>
<accession>A0ABY6KZ00</accession>
<gene>
    <name evidence="2" type="ORF">LAZ67_10000705</name>
</gene>